<dbReference type="InterPro" id="IPR009057">
    <property type="entry name" value="Homeodomain-like_sf"/>
</dbReference>
<keyword evidence="1" id="KW-0805">Transcription regulation</keyword>
<dbReference type="PANTHER" id="PTHR43436:SF1">
    <property type="entry name" value="TRANSCRIPTIONAL REGULATORY PROTEIN"/>
    <property type="match status" value="1"/>
</dbReference>
<accession>A0A5C8P8C6</accession>
<evidence type="ECO:0000256" key="1">
    <source>
        <dbReference type="ARBA" id="ARBA00023015"/>
    </source>
</evidence>
<dbReference type="OrthoDB" id="9802263at2"/>
<dbReference type="InterPro" id="IPR018060">
    <property type="entry name" value="HTH_AraC"/>
</dbReference>
<evidence type="ECO:0000256" key="2">
    <source>
        <dbReference type="ARBA" id="ARBA00023163"/>
    </source>
</evidence>
<organism evidence="4 5">
    <name type="scientific">Vineibacter terrae</name>
    <dbReference type="NCBI Taxonomy" id="2586908"/>
    <lineage>
        <taxon>Bacteria</taxon>
        <taxon>Pseudomonadati</taxon>
        <taxon>Pseudomonadota</taxon>
        <taxon>Alphaproteobacteria</taxon>
        <taxon>Hyphomicrobiales</taxon>
        <taxon>Vineibacter</taxon>
    </lineage>
</organism>
<dbReference type="Pfam" id="PF06719">
    <property type="entry name" value="AraC_N"/>
    <property type="match status" value="1"/>
</dbReference>
<protein>
    <submittedName>
        <fullName evidence="4">AraC family transcriptional regulator</fullName>
    </submittedName>
</protein>
<feature type="domain" description="HTH araC/xylS-type" evidence="3">
    <location>
        <begin position="196"/>
        <end position="294"/>
    </location>
</feature>
<dbReference type="InterPro" id="IPR009594">
    <property type="entry name" value="Tscrpt_reg_HTH_AraC_N"/>
</dbReference>
<evidence type="ECO:0000313" key="4">
    <source>
        <dbReference type="EMBL" id="TXL70020.1"/>
    </source>
</evidence>
<gene>
    <name evidence="4" type="ORF">FHP25_36525</name>
</gene>
<dbReference type="GO" id="GO:0003700">
    <property type="term" value="F:DNA-binding transcription factor activity"/>
    <property type="evidence" value="ECO:0007669"/>
    <property type="project" value="InterPro"/>
</dbReference>
<dbReference type="GO" id="GO:0043565">
    <property type="term" value="F:sequence-specific DNA binding"/>
    <property type="evidence" value="ECO:0007669"/>
    <property type="project" value="InterPro"/>
</dbReference>
<sequence>MRGWCVEAGSELAELIDRFAREDGVHATPIARVFLIRASRPTMPLHVLHRPAVCFVAQGRKQVMVGEGIYVYDKAQYLVVSVDVPVVGQILKANPRSPYLCLRLDLDPAILGALLLESGLRAGDSRQSGPALGLSATTAELLDAATRLLRLLAAPRDIAILAPLVEREILYRLLVGQQAARLRQVAFADSRLQQVNRAIGWIKRNFARPFSIDVVAAEACMSPSALHQHFKSITAMSPLQYQKQLRLQDARRLILSEAADAATAGRAVGYDSPSQFSREYGRLFGAPPRRDIARLKATPDLAFGL</sequence>
<dbReference type="EMBL" id="VDUZ01000067">
    <property type="protein sequence ID" value="TXL70020.1"/>
    <property type="molecule type" value="Genomic_DNA"/>
</dbReference>
<dbReference type="AlphaFoldDB" id="A0A5C8P8C6"/>
<dbReference type="Gene3D" id="1.10.10.60">
    <property type="entry name" value="Homeodomain-like"/>
    <property type="match status" value="2"/>
</dbReference>
<proteinExistence type="predicted"/>
<evidence type="ECO:0000259" key="3">
    <source>
        <dbReference type="PROSITE" id="PS01124"/>
    </source>
</evidence>
<dbReference type="PROSITE" id="PS01124">
    <property type="entry name" value="HTH_ARAC_FAMILY_2"/>
    <property type="match status" value="1"/>
</dbReference>
<dbReference type="SUPFAM" id="SSF46689">
    <property type="entry name" value="Homeodomain-like"/>
    <property type="match status" value="2"/>
</dbReference>
<comment type="caution">
    <text evidence="4">The sequence shown here is derived from an EMBL/GenBank/DDBJ whole genome shotgun (WGS) entry which is preliminary data.</text>
</comment>
<dbReference type="PANTHER" id="PTHR43436">
    <property type="entry name" value="ARAC-FAMILY TRANSCRIPTIONAL REGULATOR"/>
    <property type="match status" value="1"/>
</dbReference>
<reference evidence="4 5" key="1">
    <citation type="submission" date="2019-06" db="EMBL/GenBank/DDBJ databases">
        <title>New taxonomy in bacterial strain CC-CFT640, isolated from vineyard.</title>
        <authorList>
            <person name="Lin S.-Y."/>
            <person name="Tsai C.-F."/>
            <person name="Young C.-C."/>
        </authorList>
    </citation>
    <scope>NUCLEOTIDE SEQUENCE [LARGE SCALE GENOMIC DNA]</scope>
    <source>
        <strain evidence="4 5">CC-CFT640</strain>
    </source>
</reference>
<dbReference type="Proteomes" id="UP000321638">
    <property type="component" value="Unassembled WGS sequence"/>
</dbReference>
<dbReference type="SMART" id="SM00342">
    <property type="entry name" value="HTH_ARAC"/>
    <property type="match status" value="1"/>
</dbReference>
<dbReference type="Pfam" id="PF12833">
    <property type="entry name" value="HTH_18"/>
    <property type="match status" value="1"/>
</dbReference>
<keyword evidence="2" id="KW-0804">Transcription</keyword>
<evidence type="ECO:0000313" key="5">
    <source>
        <dbReference type="Proteomes" id="UP000321638"/>
    </source>
</evidence>
<keyword evidence="5" id="KW-1185">Reference proteome</keyword>
<name>A0A5C8P8C6_9HYPH</name>